<evidence type="ECO:0000256" key="7">
    <source>
        <dbReference type="PROSITE-ProRule" id="PRU00283"/>
    </source>
</evidence>
<evidence type="ECO:0000256" key="1">
    <source>
        <dbReference type="ARBA" id="ARBA00022701"/>
    </source>
</evidence>
<dbReference type="Pfam" id="PF00225">
    <property type="entry name" value="Kinesin"/>
    <property type="match status" value="1"/>
</dbReference>
<dbReference type="Gramene" id="Psat05G0293100-T1">
    <property type="protein sequence ID" value="KAI5406397.1"/>
    <property type="gene ID" value="KIW84_052931"/>
</dbReference>
<evidence type="ECO:0000256" key="4">
    <source>
        <dbReference type="ARBA" id="ARBA00023054"/>
    </source>
</evidence>
<keyword evidence="2 7" id="KW-0547">Nucleotide-binding</keyword>
<organism evidence="11 12">
    <name type="scientific">Pisum sativum</name>
    <name type="common">Garden pea</name>
    <name type="synonym">Lathyrus oleraceus</name>
    <dbReference type="NCBI Taxonomy" id="3888"/>
    <lineage>
        <taxon>Eukaryota</taxon>
        <taxon>Viridiplantae</taxon>
        <taxon>Streptophyta</taxon>
        <taxon>Embryophyta</taxon>
        <taxon>Tracheophyta</taxon>
        <taxon>Spermatophyta</taxon>
        <taxon>Magnoliopsida</taxon>
        <taxon>eudicotyledons</taxon>
        <taxon>Gunneridae</taxon>
        <taxon>Pentapetalae</taxon>
        <taxon>rosids</taxon>
        <taxon>fabids</taxon>
        <taxon>Fabales</taxon>
        <taxon>Fabaceae</taxon>
        <taxon>Papilionoideae</taxon>
        <taxon>50 kb inversion clade</taxon>
        <taxon>NPAAA clade</taxon>
        <taxon>Hologalegina</taxon>
        <taxon>IRL clade</taxon>
        <taxon>Fabeae</taxon>
        <taxon>Lathyrus</taxon>
    </lineage>
</organism>
<dbReference type="PROSITE" id="PS50067">
    <property type="entry name" value="KINESIN_MOTOR_2"/>
    <property type="match status" value="1"/>
</dbReference>
<dbReference type="SMART" id="SM00129">
    <property type="entry name" value="KISc"/>
    <property type="match status" value="1"/>
</dbReference>
<dbReference type="GO" id="GO:0009524">
    <property type="term" value="C:phragmoplast"/>
    <property type="evidence" value="ECO:0007669"/>
    <property type="project" value="UniProtKB-ARBA"/>
</dbReference>
<feature type="coiled-coil region" evidence="8">
    <location>
        <begin position="1019"/>
        <end position="1077"/>
    </location>
</feature>
<dbReference type="GO" id="GO:0007112">
    <property type="term" value="P:male meiosis cytokinesis"/>
    <property type="evidence" value="ECO:0007669"/>
    <property type="project" value="UniProtKB-ARBA"/>
</dbReference>
<keyword evidence="1" id="KW-0493">Microtubule</keyword>
<comment type="similarity">
    <text evidence="6">Belongs to the TRAFAC class myosin-kinesin ATPase superfamily. Kinesin family. KIN-12 subfamily.</text>
</comment>
<evidence type="ECO:0000256" key="2">
    <source>
        <dbReference type="ARBA" id="ARBA00022741"/>
    </source>
</evidence>
<evidence type="ECO:0000313" key="11">
    <source>
        <dbReference type="EMBL" id="KAI5406397.1"/>
    </source>
</evidence>
<dbReference type="AlphaFoldDB" id="A0A9D4WRH2"/>
<feature type="region of interest" description="Disordered" evidence="9">
    <location>
        <begin position="620"/>
        <end position="651"/>
    </location>
</feature>
<dbReference type="GO" id="GO:0003777">
    <property type="term" value="F:microtubule motor activity"/>
    <property type="evidence" value="ECO:0007669"/>
    <property type="project" value="InterPro"/>
</dbReference>
<keyword evidence="5 7" id="KW-0505">Motor protein</keyword>
<feature type="coiled-coil region" evidence="8">
    <location>
        <begin position="897"/>
        <end position="943"/>
    </location>
</feature>
<dbReference type="PANTHER" id="PTHR37739:SF16">
    <property type="entry name" value="KINESIN-LIKE PROTEIN"/>
    <property type="match status" value="1"/>
</dbReference>
<dbReference type="PRINTS" id="PR00380">
    <property type="entry name" value="KINESINHEAVY"/>
</dbReference>
<name>A0A9D4WRH2_PEA</name>
<dbReference type="InterPro" id="IPR027417">
    <property type="entry name" value="P-loop_NTPase"/>
</dbReference>
<evidence type="ECO:0000256" key="5">
    <source>
        <dbReference type="ARBA" id="ARBA00023175"/>
    </source>
</evidence>
<keyword evidence="12" id="KW-1185">Reference proteome</keyword>
<feature type="compositionally biased region" description="Polar residues" evidence="9">
    <location>
        <begin position="621"/>
        <end position="646"/>
    </location>
</feature>
<feature type="region of interest" description="Disordered" evidence="9">
    <location>
        <begin position="1"/>
        <end position="76"/>
    </location>
</feature>
<reference evidence="11 12" key="1">
    <citation type="journal article" date="2022" name="Nat. Genet.">
        <title>Improved pea reference genome and pan-genome highlight genomic features and evolutionary characteristics.</title>
        <authorList>
            <person name="Yang T."/>
            <person name="Liu R."/>
            <person name="Luo Y."/>
            <person name="Hu S."/>
            <person name="Wang D."/>
            <person name="Wang C."/>
            <person name="Pandey M.K."/>
            <person name="Ge S."/>
            <person name="Xu Q."/>
            <person name="Li N."/>
            <person name="Li G."/>
            <person name="Huang Y."/>
            <person name="Saxena R.K."/>
            <person name="Ji Y."/>
            <person name="Li M."/>
            <person name="Yan X."/>
            <person name="He Y."/>
            <person name="Liu Y."/>
            <person name="Wang X."/>
            <person name="Xiang C."/>
            <person name="Varshney R.K."/>
            <person name="Ding H."/>
            <person name="Gao S."/>
            <person name="Zong X."/>
        </authorList>
    </citation>
    <scope>NUCLEOTIDE SEQUENCE [LARGE SCALE GENOMIC DNA]</scope>
    <source>
        <strain evidence="11 12">cv. Zhongwan 6</strain>
    </source>
</reference>
<dbReference type="InterPro" id="IPR019821">
    <property type="entry name" value="Kinesin_motor_CS"/>
</dbReference>
<dbReference type="PANTHER" id="PTHR37739">
    <property type="entry name" value="KINESIN-LIKE PROTEIN KIN-12D"/>
    <property type="match status" value="1"/>
</dbReference>
<dbReference type="EMBL" id="JAMSHJ010000005">
    <property type="protein sequence ID" value="KAI5406397.1"/>
    <property type="molecule type" value="Genomic_DNA"/>
</dbReference>
<dbReference type="GO" id="GO:0005524">
    <property type="term" value="F:ATP binding"/>
    <property type="evidence" value="ECO:0007669"/>
    <property type="project" value="UniProtKB-UniRule"/>
</dbReference>
<dbReference type="GO" id="GO:0055046">
    <property type="term" value="P:microgametogenesis"/>
    <property type="evidence" value="ECO:0007669"/>
    <property type="project" value="UniProtKB-ARBA"/>
</dbReference>
<dbReference type="InterPro" id="IPR036961">
    <property type="entry name" value="Kinesin_motor_dom_sf"/>
</dbReference>
<accession>A0A9D4WRH2</accession>
<feature type="coiled-coil region" evidence="8">
    <location>
        <begin position="1105"/>
        <end position="1202"/>
    </location>
</feature>
<dbReference type="Gene3D" id="3.40.850.10">
    <property type="entry name" value="Kinesin motor domain"/>
    <property type="match status" value="1"/>
</dbReference>
<evidence type="ECO:0000313" key="12">
    <source>
        <dbReference type="Proteomes" id="UP001058974"/>
    </source>
</evidence>
<dbReference type="GO" id="GO:0008017">
    <property type="term" value="F:microtubule binding"/>
    <property type="evidence" value="ECO:0007669"/>
    <property type="project" value="InterPro"/>
</dbReference>
<feature type="compositionally biased region" description="Low complexity" evidence="9">
    <location>
        <begin position="19"/>
        <end position="31"/>
    </location>
</feature>
<protein>
    <recommendedName>
        <fullName evidence="10">Kinesin motor domain-containing protein</fullName>
    </recommendedName>
</protein>
<feature type="coiled-coil region" evidence="8">
    <location>
        <begin position="441"/>
        <end position="468"/>
    </location>
</feature>
<evidence type="ECO:0000256" key="8">
    <source>
        <dbReference type="SAM" id="Coils"/>
    </source>
</evidence>
<dbReference type="InterPro" id="IPR001752">
    <property type="entry name" value="Kinesin_motor_dom"/>
</dbReference>
<evidence type="ECO:0000256" key="9">
    <source>
        <dbReference type="SAM" id="MobiDB-lite"/>
    </source>
</evidence>
<evidence type="ECO:0000259" key="10">
    <source>
        <dbReference type="PROSITE" id="PS50067"/>
    </source>
</evidence>
<dbReference type="GO" id="GO:0080175">
    <property type="term" value="P:phragmoplast microtubule organization"/>
    <property type="evidence" value="ECO:0007669"/>
    <property type="project" value="UniProtKB-ARBA"/>
</dbReference>
<sequence length="1256" mass="139911">MKHFMLPRNPIARDTAELPSSSSPSSSAKTRPSSRKHKPSKENDPPSDHNIIVPYSPSHVKSKSPLPPRPPSSNPLKRKLALDTIAAENSLPATSDSGVKVIVRMRPLRKDKDEGDPIVQKISGDSLSINGRTFTFDSVADVEATQLDIFEHVGVPLVENCLAGFNSSVFAYGQTGSGKTYTMWGPANSLAEENVAKEQQGLTPRVFERLFARIKEEQTKHSDQQLNYQCNCSFLEIYNEQVTDLLDPSQRNLQIREDVKSGVYVENLTENQVSTMEDVTQLLLKGLSNRRVGATSINSESSRSHTVFTCVVESRCKSIADGVSRFKTSRINLVDLAGSERQKSTGAAGERLKEAGNINRSLSQLGNLINILAEVSQTGKQRHIPYRDSRLTFLLQESLGGNAKLAMVCAISPAQSCRSETFSTLRFAQCAKAIKNKAVVNEVMQDNVNHLRQVIRQLRDELHRIKENGYNPMDPSGGHSAAWVRKSLNILQSSLNRPPPLCRVDEDGDEEMEIDEDVEDHDEVFCNANVNCNFVSENNDKMNTDDQDLAQHSEKNNCGVSSGKLINEESSCPVGESDIGDFTGFSAPDPPSDSPGAILNCVSPGGLSIVKCEISPILKSPTPSVSPRISTSRKSLRTSSGVSPSETDVHVESELGIKTGNLKSSATAFSSQAGPSFLTKTENLAASIRHGLEIIDSHRSAALKQSSYRFSLRPRESRPTFPVDKVDVGVQTFLDDNVEEDSSMFTCINCKNRAQLDVNEINNSSNLQLVHVNETDNSSNLQLVPVNCSDSADKPKKQVLKAVEKVLAGSIRREMALEEFCAKQTTEIMQLNRLVQQYKNERECNAIIAQTSDEKILRLESLMDGVLPTEEFMDEKLVALTHEHKILKEKYENHPEVLKMHIELKRLQDELQEYQNFYKLGEREVLMEELQSLRSQLQLYIDSSSTARKQYPLLQLTCSSEPSFAATTLTAIPESIVERDETGETLASIRDSFEVKLEQERIKWTEAESRWISLSEELRTDLEANRSLAEKTKHELDAERECNKELQEAMHMAIEGHARLLEQYADLEEKHVQLLARHRRIQEGIDDVKKAASKAGVRGAESKFINALAGEISALKAEREKERRMLRDENRGLQAQLKDTAEAVQAAGELLFRLKEAEESVINAQKRAMGAEQEAAKAYKQIDKLKKKHEKEIGSLNELVAEAHLLQKGLVSPIYDDVVVMPNYDDESKDPHCVNDCELAKLAEPSWSSSYDRCNI</sequence>
<feature type="binding site" evidence="7">
    <location>
        <begin position="173"/>
        <end position="180"/>
    </location>
    <ligand>
        <name>ATP</name>
        <dbReference type="ChEBI" id="CHEBI:30616"/>
    </ligand>
</feature>
<comment type="caution">
    <text evidence="11">The sequence shown here is derived from an EMBL/GenBank/DDBJ whole genome shotgun (WGS) entry which is preliminary data.</text>
</comment>
<feature type="domain" description="Kinesin motor" evidence="10">
    <location>
        <begin position="98"/>
        <end position="434"/>
    </location>
</feature>
<dbReference type="FunFam" id="3.40.850.10:FF:000052">
    <property type="entry name" value="Kinesin-like protein KIN-12F"/>
    <property type="match status" value="1"/>
</dbReference>
<proteinExistence type="inferred from homology"/>
<dbReference type="SUPFAM" id="SSF52540">
    <property type="entry name" value="P-loop containing nucleoside triphosphate hydrolases"/>
    <property type="match status" value="1"/>
</dbReference>
<evidence type="ECO:0000256" key="6">
    <source>
        <dbReference type="ARBA" id="ARBA00034488"/>
    </source>
</evidence>
<gene>
    <name evidence="11" type="ORF">KIW84_052931</name>
</gene>
<keyword evidence="3 7" id="KW-0067">ATP-binding</keyword>
<dbReference type="GO" id="GO:0007018">
    <property type="term" value="P:microtubule-based movement"/>
    <property type="evidence" value="ECO:0007669"/>
    <property type="project" value="InterPro"/>
</dbReference>
<dbReference type="InterPro" id="IPR044986">
    <property type="entry name" value="KIF15/KIN-12"/>
</dbReference>
<dbReference type="GO" id="GO:0005874">
    <property type="term" value="C:microtubule"/>
    <property type="evidence" value="ECO:0007669"/>
    <property type="project" value="UniProtKB-KW"/>
</dbReference>
<evidence type="ECO:0000256" key="3">
    <source>
        <dbReference type="ARBA" id="ARBA00022840"/>
    </source>
</evidence>
<dbReference type="Proteomes" id="UP001058974">
    <property type="component" value="Chromosome 5"/>
</dbReference>
<dbReference type="PROSITE" id="PS00411">
    <property type="entry name" value="KINESIN_MOTOR_1"/>
    <property type="match status" value="1"/>
</dbReference>
<keyword evidence="4 8" id="KW-0175">Coiled coil</keyword>
<dbReference type="OrthoDB" id="3176171at2759"/>